<dbReference type="Proteomes" id="UP000640583">
    <property type="component" value="Unassembled WGS sequence"/>
</dbReference>
<evidence type="ECO:0008006" key="3">
    <source>
        <dbReference type="Google" id="ProtNLM"/>
    </source>
</evidence>
<protein>
    <recommendedName>
        <fullName evidence="3">Sulfotransferase domain-containing protein</fullName>
    </recommendedName>
</protein>
<dbReference type="RefSeq" id="WP_228849810.1">
    <property type="nucleotide sequence ID" value="NZ_JADCKQ010000014.1"/>
</dbReference>
<dbReference type="EMBL" id="JADCKQ010000014">
    <property type="protein sequence ID" value="MBI1495086.1"/>
    <property type="molecule type" value="Genomic_DNA"/>
</dbReference>
<proteinExistence type="predicted"/>
<gene>
    <name evidence="1" type="ORF">H1D41_15690</name>
</gene>
<comment type="caution">
    <text evidence="1">The sequence shown here is derived from an EMBL/GenBank/DDBJ whole genome shotgun (WGS) entry which is preliminary data.</text>
</comment>
<sequence>MDRKKLILHIGHGKTGTSAIQTFLAMNARLLLDYGISYPQHRSFKIARNGWTSSGNFDAKSNLQTILKQHAAGESKTLLLSSEYLFRHLLLDLSQDEMRQISAEFDVTIITYVRDAVDYLVSIWGQSIKREGNTQNLSEFVQKNFDYPQPVSAFIEKYQGLELQLVFRNYSRQREHLIPDFCGIILNGTPTDFLSQAATHNRPVNRSLTIAEYEIQRQFNTYCKDKIPARFVSDPLVNYLPDIPSESPDISRDALEHLRLIACPRIKKANALLPSDAQISFDEERLKIAPEAEDKTYTFTADQLSVLVQSLSAGLQPNTGMVDLQEFPSPTRKAKILIRDVALKYETGAPVTPEEALGLLELIDDAGIAGPLVKRKMKEIAQLLETGFPQKHP</sequence>
<organism evidence="1 2">
    <name type="scientific">Halocynthiibacter styelae</name>
    <dbReference type="NCBI Taxonomy" id="2761955"/>
    <lineage>
        <taxon>Bacteria</taxon>
        <taxon>Pseudomonadati</taxon>
        <taxon>Pseudomonadota</taxon>
        <taxon>Alphaproteobacteria</taxon>
        <taxon>Rhodobacterales</taxon>
        <taxon>Paracoccaceae</taxon>
        <taxon>Halocynthiibacter</taxon>
    </lineage>
</organism>
<dbReference type="Gene3D" id="3.40.50.300">
    <property type="entry name" value="P-loop containing nucleotide triphosphate hydrolases"/>
    <property type="match status" value="1"/>
</dbReference>
<keyword evidence="2" id="KW-1185">Reference proteome</keyword>
<evidence type="ECO:0000313" key="1">
    <source>
        <dbReference type="EMBL" id="MBI1495086.1"/>
    </source>
</evidence>
<accession>A0A8J7LQG2</accession>
<evidence type="ECO:0000313" key="2">
    <source>
        <dbReference type="Proteomes" id="UP000640583"/>
    </source>
</evidence>
<name>A0A8J7LQG2_9RHOB</name>
<dbReference type="AlphaFoldDB" id="A0A8J7LQG2"/>
<reference evidence="1" key="1">
    <citation type="submission" date="2020-10" db="EMBL/GenBank/DDBJ databases">
        <title>Paenihalocynthiibacter styelae gen. nov., sp. nov., isolated from stalked sea squirt Styela clava.</title>
        <authorList>
            <person name="Kim Y.-O."/>
            <person name="Yoon J.-H."/>
        </authorList>
    </citation>
    <scope>NUCLEOTIDE SEQUENCE</scope>
    <source>
        <strain evidence="1">MYP1-1</strain>
    </source>
</reference>
<dbReference type="SUPFAM" id="SSF52540">
    <property type="entry name" value="P-loop containing nucleoside triphosphate hydrolases"/>
    <property type="match status" value="1"/>
</dbReference>
<dbReference type="InterPro" id="IPR027417">
    <property type="entry name" value="P-loop_NTPase"/>
</dbReference>